<gene>
    <name evidence="1" type="ORF">BEN76_16950</name>
</gene>
<dbReference type="Proteomes" id="UP000185674">
    <property type="component" value="Plasmid pGFJ2"/>
</dbReference>
<geneLocation type="plasmid" evidence="2">
    <name>pgfj2</name>
</geneLocation>
<keyword evidence="1" id="KW-0614">Plasmid</keyword>
<reference evidence="1 2" key="1">
    <citation type="submission" date="2016-08" db="EMBL/GenBank/DDBJ databases">
        <title>Complete genome sequence of Acinetobacter baylyi strain GFJ2.</title>
        <authorList>
            <person name="Tabata M."/>
            <person name="Kuboki S."/>
            <person name="Gibu N."/>
            <person name="Kinouchi Y."/>
            <person name="Vangnai A."/>
            <person name="Kasai D."/>
            <person name="Fukuda M."/>
        </authorList>
    </citation>
    <scope>NUCLEOTIDE SEQUENCE [LARGE SCALE GENOMIC DNA]</scope>
    <source>
        <strain evidence="1 2">GFJ2</strain>
        <plasmid evidence="2">Plasmid pgfj2</plasmid>
    </source>
</reference>
<dbReference type="AlphaFoldDB" id="A0A1P8ENI1"/>
<dbReference type="RefSeq" id="WP_076033743.1">
    <property type="nucleotide sequence ID" value="NZ_BHGE01000006.1"/>
</dbReference>
<protein>
    <submittedName>
        <fullName evidence="1">Uncharacterized protein</fullName>
    </submittedName>
</protein>
<accession>A0A1P8ENI1</accession>
<sequence length="113" mass="12874">MALNLTAVQIKRILDHWVNTPPNGYIGVNYGRNLAERLLKAIDEDDADQIIQWIKEDIPLFKNLNSNQLSIYSENNGIDQKYYFIKVGEISIQLPTIDELNAISGDTYDANAY</sequence>
<evidence type="ECO:0000313" key="2">
    <source>
        <dbReference type="Proteomes" id="UP000185674"/>
    </source>
</evidence>
<proteinExistence type="predicted"/>
<name>A0A1P8ENI1_9GAMM</name>
<dbReference type="KEGG" id="asol:BEN76_16950"/>
<organism evidence="1 2">
    <name type="scientific">Acinetobacter soli</name>
    <dbReference type="NCBI Taxonomy" id="487316"/>
    <lineage>
        <taxon>Bacteria</taxon>
        <taxon>Pseudomonadati</taxon>
        <taxon>Pseudomonadota</taxon>
        <taxon>Gammaproteobacteria</taxon>
        <taxon>Moraxellales</taxon>
        <taxon>Moraxellaceae</taxon>
        <taxon>Acinetobacter</taxon>
    </lineage>
</organism>
<dbReference type="EMBL" id="CP016898">
    <property type="protein sequence ID" value="APV37735.1"/>
    <property type="molecule type" value="Genomic_DNA"/>
</dbReference>
<evidence type="ECO:0000313" key="1">
    <source>
        <dbReference type="EMBL" id="APV37735.1"/>
    </source>
</evidence>